<evidence type="ECO:0000313" key="1">
    <source>
        <dbReference type="EMBL" id="HGE77450.1"/>
    </source>
</evidence>
<comment type="caution">
    <text evidence="1">The sequence shown here is derived from an EMBL/GenBank/DDBJ whole genome shotgun (WGS) entry which is preliminary data.</text>
</comment>
<dbReference type="AlphaFoldDB" id="A0A7V3RFW1"/>
<proteinExistence type="predicted"/>
<organism evidence="1">
    <name type="scientific">candidate division WOR-3 bacterium</name>
    <dbReference type="NCBI Taxonomy" id="2052148"/>
    <lineage>
        <taxon>Bacteria</taxon>
        <taxon>Bacteria division WOR-3</taxon>
    </lineage>
</organism>
<name>A0A7V3RFW1_UNCW3</name>
<sequence length="108" mass="12943">MEKGDYHGTLIYMPQPGKYEGLVKRYRKEIENNIDLLPIITKQVFPVNEELSYQYKFTWLDDNNKFLVLRYFAHIFNHPIYAGYQILFVFDTKTHKLLKILVSEVPLE</sequence>
<reference evidence="1" key="1">
    <citation type="journal article" date="2020" name="mSystems">
        <title>Genome- and Community-Level Interaction Insights into Carbon Utilization and Element Cycling Functions of Hydrothermarchaeota in Hydrothermal Sediment.</title>
        <authorList>
            <person name="Zhou Z."/>
            <person name="Liu Y."/>
            <person name="Xu W."/>
            <person name="Pan J."/>
            <person name="Luo Z.H."/>
            <person name="Li M."/>
        </authorList>
    </citation>
    <scope>NUCLEOTIDE SEQUENCE [LARGE SCALE GENOMIC DNA]</scope>
    <source>
        <strain evidence="1">SpSt-961</strain>
    </source>
</reference>
<gene>
    <name evidence="1" type="ORF">ENX68_00415</name>
</gene>
<dbReference type="EMBL" id="DTOZ01000017">
    <property type="protein sequence ID" value="HGE77450.1"/>
    <property type="molecule type" value="Genomic_DNA"/>
</dbReference>
<accession>A0A7V3RFW1</accession>
<protein>
    <submittedName>
        <fullName evidence="1">Uncharacterized protein</fullName>
    </submittedName>
</protein>